<organism evidence="2 3">
    <name type="scientific">Methylobacterium goesingense</name>
    <dbReference type="NCBI Taxonomy" id="243690"/>
    <lineage>
        <taxon>Bacteria</taxon>
        <taxon>Pseudomonadati</taxon>
        <taxon>Pseudomonadota</taxon>
        <taxon>Alphaproteobacteria</taxon>
        <taxon>Hyphomicrobiales</taxon>
        <taxon>Methylobacteriaceae</taxon>
        <taxon>Methylobacterium</taxon>
    </lineage>
</organism>
<evidence type="ECO:0000313" key="3">
    <source>
        <dbReference type="Proteomes" id="UP001549145"/>
    </source>
</evidence>
<dbReference type="Proteomes" id="UP001549145">
    <property type="component" value="Unassembled WGS sequence"/>
</dbReference>
<gene>
    <name evidence="2" type="ORF">ABID43_001350</name>
</gene>
<evidence type="ECO:0008006" key="4">
    <source>
        <dbReference type="Google" id="ProtNLM"/>
    </source>
</evidence>
<dbReference type="PROSITE" id="PS51257">
    <property type="entry name" value="PROKAR_LIPOPROTEIN"/>
    <property type="match status" value="1"/>
</dbReference>
<protein>
    <recommendedName>
        <fullName evidence="4">Beta-barrel assembly machine subunit BamF</fullName>
    </recommendedName>
</protein>
<comment type="caution">
    <text evidence="2">The sequence shown here is derived from an EMBL/GenBank/DDBJ whole genome shotgun (WGS) entry which is preliminary data.</text>
</comment>
<sequence>MSRLHNPQFVAALAAVALLGGCSGDLNPMRMAYGTGEAGPPAKTPDFVAQSRRDGGDFMPVGVSAPARPVRAKSAEGTKALEDELVAARGRNEAKGRSAESAAGKTGQPPKP</sequence>
<proteinExistence type="predicted"/>
<evidence type="ECO:0000256" key="1">
    <source>
        <dbReference type="SAM" id="MobiDB-lite"/>
    </source>
</evidence>
<dbReference type="RefSeq" id="WP_238275213.1">
    <property type="nucleotide sequence ID" value="NZ_BPQL01000005.1"/>
</dbReference>
<name>A0ABV2L1V8_9HYPH</name>
<feature type="compositionally biased region" description="Basic and acidic residues" evidence="1">
    <location>
        <begin position="73"/>
        <end position="82"/>
    </location>
</feature>
<reference evidence="2 3" key="1">
    <citation type="submission" date="2024-06" db="EMBL/GenBank/DDBJ databases">
        <title>Genomic Encyclopedia of Type Strains, Phase IV (KMG-IV): sequencing the most valuable type-strain genomes for metagenomic binning, comparative biology and taxonomic classification.</title>
        <authorList>
            <person name="Goeker M."/>
        </authorList>
    </citation>
    <scope>NUCLEOTIDE SEQUENCE [LARGE SCALE GENOMIC DNA]</scope>
    <source>
        <strain evidence="2 3">DSM 21331</strain>
    </source>
</reference>
<dbReference type="EMBL" id="JBEPMM010000002">
    <property type="protein sequence ID" value="MET3691825.1"/>
    <property type="molecule type" value="Genomic_DNA"/>
</dbReference>
<keyword evidence="3" id="KW-1185">Reference proteome</keyword>
<feature type="region of interest" description="Disordered" evidence="1">
    <location>
        <begin position="33"/>
        <end position="112"/>
    </location>
</feature>
<evidence type="ECO:0000313" key="2">
    <source>
        <dbReference type="EMBL" id="MET3691825.1"/>
    </source>
</evidence>
<accession>A0ABV2L1V8</accession>